<protein>
    <submittedName>
        <fullName evidence="1">Uncharacterized protein</fullName>
    </submittedName>
</protein>
<accession>A0ABD3ZRP0</accession>
<name>A0ABD3ZRP0_BACIU</name>
<organism evidence="1 2">
    <name type="scientific">Bacillus subtilis subsp. subtilis</name>
    <dbReference type="NCBI Taxonomy" id="135461"/>
    <lineage>
        <taxon>Bacteria</taxon>
        <taxon>Bacillati</taxon>
        <taxon>Bacillota</taxon>
        <taxon>Bacilli</taxon>
        <taxon>Bacillales</taxon>
        <taxon>Bacillaceae</taxon>
        <taxon>Bacillus</taxon>
    </lineage>
</organism>
<dbReference type="AlphaFoldDB" id="A0ABD3ZRP0"/>
<dbReference type="RefSeq" id="WP_052470577.1">
    <property type="nucleotide sequence ID" value="NZ_JSXS01000125.1"/>
</dbReference>
<evidence type="ECO:0000313" key="2">
    <source>
        <dbReference type="Proteomes" id="UP000031970"/>
    </source>
</evidence>
<sequence length="212" mass="23604">MKIDLNAMGYDELMAHGDAVMEAIKKRTFQEGFRAAKQVQRKLAKMNAEKSAQARRDEIVEQAKAYAEELTNYGDEVRYEPDMWSFATSDVEFVVNRDKRTVVALLKGARTGKVYAKGIAKAAPDDCFNVHIGKAIALRRALGLVVPDEYLNAPQPTEVRVGDVVSNPPEWTGAVIADDGWPLLNGRCVRLKDARKYGLEIIDDSREEMGGE</sequence>
<proteinExistence type="predicted"/>
<reference evidence="1 2" key="1">
    <citation type="submission" date="2014-11" db="EMBL/GenBank/DDBJ databases">
        <title>Draft Genome Sequences of Nine Bacillus subtilis Strains that Form Spores with High Heat-Resistance.</title>
        <authorList>
            <person name="Krawcyk A.O."/>
            <person name="Berendsen E.M."/>
            <person name="de Jong A."/>
            <person name="Holsappel S."/>
            <person name="Eijlander R.T."/>
            <person name="Wells-Bennik M."/>
            <person name="Kuipers O.P."/>
        </authorList>
    </citation>
    <scope>NUCLEOTIDE SEQUENCE [LARGE SCALE GENOMIC DNA]</scope>
    <source>
        <strain evidence="1 2">B4067</strain>
    </source>
</reference>
<dbReference type="EMBL" id="JSXS01000125">
    <property type="protein sequence ID" value="KIL30355.1"/>
    <property type="molecule type" value="Genomic_DNA"/>
</dbReference>
<dbReference type="Proteomes" id="UP000031970">
    <property type="component" value="Unassembled WGS sequence"/>
</dbReference>
<evidence type="ECO:0000313" key="1">
    <source>
        <dbReference type="EMBL" id="KIL30355.1"/>
    </source>
</evidence>
<gene>
    <name evidence="1" type="ORF">B4067_1289</name>
</gene>
<comment type="caution">
    <text evidence="1">The sequence shown here is derived from an EMBL/GenBank/DDBJ whole genome shotgun (WGS) entry which is preliminary data.</text>
</comment>